<evidence type="ECO:0000256" key="3">
    <source>
        <dbReference type="ARBA" id="ARBA00022793"/>
    </source>
</evidence>
<dbReference type="InterPro" id="IPR015424">
    <property type="entry name" value="PyrdxlP-dep_Trfase"/>
</dbReference>
<sequence>MIIINEVTTVKNNRPIVQALKEFVANEPQSLHVPGHKNGLLSNLPSVVKRALTYDVTELTGLDDFHHPETIILQAEQLLASTYGADRSFFLVNGSTVGNLAMIYATCQRGDTVLVQRNAHKSIFHALELVGVNPVYIAPKWHTESQTPGCIELDTLRSALASYPYAKAAIFTYPTYYGVTASDLVEQIDLCHSYNIPVLVDEAHGAHLKVTDKLPQSALDAGADIVVQSAHKTLPAMTMASFLHMKTSLISAQRVNHYLRMLQSSSPSYLLLASLDDARSYVANYTDIDYSYLMDKRRQFIESLTSSTELQVVEVDDTLKLLIRAPGYSGFQLKEALEKEQVYVELADAKQVLIILPLLKQGDSYSFADLRIRMKEALIHLKDLPGKKEYDNQTTFEMTPIIKAEYSFDEIERAEKEWLPYMRAIGRVAASTIIPYPPGIPLFVPGEKITVAKLSQLEELLAIGAVFQGEHRLQEKLIQVIK</sequence>
<keyword evidence="5" id="KW-0456">Lyase</keyword>
<dbReference type="InterPro" id="IPR036633">
    <property type="entry name" value="Prn/Lys/Arg_de-COase_C_sf"/>
</dbReference>
<keyword evidence="8" id="KW-0808">Transferase</keyword>
<dbReference type="EMBL" id="JACSPZ010000013">
    <property type="protein sequence ID" value="MBD8038688.1"/>
    <property type="molecule type" value="Genomic_DNA"/>
</dbReference>
<protein>
    <submittedName>
        <fullName evidence="8">Aminotransferase class I/II-fold pyridoxal phosphate-dependent enzyme</fullName>
    </submittedName>
</protein>
<keyword evidence="9" id="KW-1185">Reference proteome</keyword>
<evidence type="ECO:0000256" key="2">
    <source>
        <dbReference type="ARBA" id="ARBA00010671"/>
    </source>
</evidence>
<dbReference type="Gene3D" id="3.40.640.10">
    <property type="entry name" value="Type I PLP-dependent aspartate aminotransferase-like (Major domain)"/>
    <property type="match status" value="1"/>
</dbReference>
<evidence type="ECO:0000256" key="4">
    <source>
        <dbReference type="ARBA" id="ARBA00022898"/>
    </source>
</evidence>
<reference evidence="8 9" key="1">
    <citation type="submission" date="2020-08" db="EMBL/GenBank/DDBJ databases">
        <title>A Genomic Blueprint of the Chicken Gut Microbiome.</title>
        <authorList>
            <person name="Gilroy R."/>
            <person name="Ravi A."/>
            <person name="Getino M."/>
            <person name="Pursley I."/>
            <person name="Horton D.L."/>
            <person name="Alikhan N.-F."/>
            <person name="Baker D."/>
            <person name="Gharbi K."/>
            <person name="Hall N."/>
            <person name="Watson M."/>
            <person name="Adriaenssens E.M."/>
            <person name="Foster-Nyarko E."/>
            <person name="Jarju S."/>
            <person name="Secka A."/>
            <person name="Antonio M."/>
            <person name="Oren A."/>
            <person name="Chaudhuri R."/>
            <person name="La Ragione R.M."/>
            <person name="Hildebrand F."/>
            <person name="Pallen M.J."/>
        </authorList>
    </citation>
    <scope>NUCLEOTIDE SEQUENCE [LARGE SCALE GENOMIC DNA]</scope>
    <source>
        <strain evidence="8 9">A46</strain>
    </source>
</reference>
<gene>
    <name evidence="8" type="ORF">H9635_18240</name>
</gene>
<dbReference type="InterPro" id="IPR015421">
    <property type="entry name" value="PyrdxlP-dep_Trfase_major"/>
</dbReference>
<dbReference type="Pfam" id="PF03711">
    <property type="entry name" value="OKR_DC_1_C"/>
    <property type="match status" value="1"/>
</dbReference>
<dbReference type="Pfam" id="PF01276">
    <property type="entry name" value="OKR_DC_1"/>
    <property type="match status" value="1"/>
</dbReference>
<proteinExistence type="inferred from homology"/>
<comment type="caution">
    <text evidence="8">The sequence shown here is derived from an EMBL/GenBank/DDBJ whole genome shotgun (WGS) entry which is preliminary data.</text>
</comment>
<feature type="domain" description="Orn/Lys/Arg decarboxylase C-terminal" evidence="7">
    <location>
        <begin position="392"/>
        <end position="458"/>
    </location>
</feature>
<dbReference type="InterPro" id="IPR008286">
    <property type="entry name" value="Prn/Lys/Arg_de-COase_C"/>
</dbReference>
<dbReference type="PANTHER" id="PTHR43277">
    <property type="entry name" value="ARGININE DECARBOXYLASE"/>
    <property type="match status" value="1"/>
</dbReference>
<dbReference type="Gene3D" id="3.90.100.10">
    <property type="entry name" value="Orn/Lys/Arg decarboxylase, C-terminal domain"/>
    <property type="match status" value="1"/>
</dbReference>
<name>A0ABR8Y3A6_9BACL</name>
<dbReference type="Proteomes" id="UP000619101">
    <property type="component" value="Unassembled WGS sequence"/>
</dbReference>
<keyword evidence="3" id="KW-0210">Decarboxylase</keyword>
<comment type="similarity">
    <text evidence="2">Belongs to the Orn/Lys/Arg decarboxylase class-I family.</text>
</comment>
<keyword evidence="4" id="KW-0663">Pyridoxal phosphate</keyword>
<evidence type="ECO:0000259" key="6">
    <source>
        <dbReference type="Pfam" id="PF01276"/>
    </source>
</evidence>
<evidence type="ECO:0000256" key="1">
    <source>
        <dbReference type="ARBA" id="ARBA00001933"/>
    </source>
</evidence>
<dbReference type="GO" id="GO:0008483">
    <property type="term" value="F:transaminase activity"/>
    <property type="evidence" value="ECO:0007669"/>
    <property type="project" value="UniProtKB-KW"/>
</dbReference>
<dbReference type="InterPro" id="IPR052357">
    <property type="entry name" value="Orn_Lys_Arg_decarboxylase-I"/>
</dbReference>
<evidence type="ECO:0000256" key="5">
    <source>
        <dbReference type="ARBA" id="ARBA00023239"/>
    </source>
</evidence>
<evidence type="ECO:0000259" key="7">
    <source>
        <dbReference type="Pfam" id="PF03711"/>
    </source>
</evidence>
<dbReference type="SUPFAM" id="SSF55904">
    <property type="entry name" value="Ornithine decarboxylase C-terminal domain"/>
    <property type="match status" value="1"/>
</dbReference>
<organism evidence="8 9">
    <name type="scientific">Solibacillus faecavium</name>
    <dbReference type="NCBI Taxonomy" id="2762221"/>
    <lineage>
        <taxon>Bacteria</taxon>
        <taxon>Bacillati</taxon>
        <taxon>Bacillota</taxon>
        <taxon>Bacilli</taxon>
        <taxon>Bacillales</taxon>
        <taxon>Caryophanaceae</taxon>
        <taxon>Solibacillus</taxon>
    </lineage>
</organism>
<comment type="cofactor">
    <cofactor evidence="1">
        <name>pyridoxal 5'-phosphate</name>
        <dbReference type="ChEBI" id="CHEBI:597326"/>
    </cofactor>
</comment>
<evidence type="ECO:0000313" key="9">
    <source>
        <dbReference type="Proteomes" id="UP000619101"/>
    </source>
</evidence>
<dbReference type="SUPFAM" id="SSF53383">
    <property type="entry name" value="PLP-dependent transferases"/>
    <property type="match status" value="1"/>
</dbReference>
<dbReference type="PANTHER" id="PTHR43277:SF3">
    <property type="entry name" value="DECARBOXYLASE, PUTATIVE-RELATED"/>
    <property type="match status" value="1"/>
</dbReference>
<feature type="domain" description="Orn/Lys/Arg decarboxylases family 1 pyridoxal-P attachment site" evidence="6">
    <location>
        <begin position="15"/>
        <end position="284"/>
    </location>
</feature>
<dbReference type="InterPro" id="IPR000310">
    <property type="entry name" value="Orn/Lys/Arg_deCO2ase_major_dom"/>
</dbReference>
<keyword evidence="8" id="KW-0032">Aminotransferase</keyword>
<accession>A0ABR8Y3A6</accession>
<evidence type="ECO:0000313" key="8">
    <source>
        <dbReference type="EMBL" id="MBD8038688.1"/>
    </source>
</evidence>